<name>A0A834N785_VESPE</name>
<accession>A0A834N785</accession>
<comment type="caution">
    <text evidence="2">The sequence shown here is derived from an EMBL/GenBank/DDBJ whole genome shotgun (WGS) entry which is preliminary data.</text>
</comment>
<evidence type="ECO:0000313" key="3">
    <source>
        <dbReference type="Proteomes" id="UP000600918"/>
    </source>
</evidence>
<sequence>MRNGIRSAKLRKEGDLLVSVESRLERLRKTTSQLPSVQNDVLTGQYAGLASFVFLACREYEESSSGSDSGNGNGSDSSSSNSSSSSSSIVGSVW</sequence>
<protein>
    <submittedName>
        <fullName evidence="2">Uncharacterized protein</fullName>
    </submittedName>
</protein>
<feature type="region of interest" description="Disordered" evidence="1">
    <location>
        <begin position="62"/>
        <end position="94"/>
    </location>
</feature>
<organism evidence="2 3">
    <name type="scientific">Vespula pensylvanica</name>
    <name type="common">Western yellow jacket</name>
    <name type="synonym">Wasp</name>
    <dbReference type="NCBI Taxonomy" id="30213"/>
    <lineage>
        <taxon>Eukaryota</taxon>
        <taxon>Metazoa</taxon>
        <taxon>Ecdysozoa</taxon>
        <taxon>Arthropoda</taxon>
        <taxon>Hexapoda</taxon>
        <taxon>Insecta</taxon>
        <taxon>Pterygota</taxon>
        <taxon>Neoptera</taxon>
        <taxon>Endopterygota</taxon>
        <taxon>Hymenoptera</taxon>
        <taxon>Apocrita</taxon>
        <taxon>Aculeata</taxon>
        <taxon>Vespoidea</taxon>
        <taxon>Vespidae</taxon>
        <taxon>Vespinae</taxon>
        <taxon>Vespula</taxon>
    </lineage>
</organism>
<gene>
    <name evidence="2" type="ORF">H0235_016485</name>
</gene>
<evidence type="ECO:0000313" key="2">
    <source>
        <dbReference type="EMBL" id="KAF7396948.1"/>
    </source>
</evidence>
<dbReference type="AlphaFoldDB" id="A0A834N785"/>
<feature type="compositionally biased region" description="Low complexity" evidence="1">
    <location>
        <begin position="63"/>
        <end position="88"/>
    </location>
</feature>
<reference evidence="2" key="1">
    <citation type="journal article" date="2020" name="G3 (Bethesda)">
        <title>High-Quality Assemblies for Three Invasive Social Wasps from the &lt;i&gt;Vespula&lt;/i&gt; Genus.</title>
        <authorList>
            <person name="Harrop T.W.R."/>
            <person name="Guhlin J."/>
            <person name="McLaughlin G.M."/>
            <person name="Permina E."/>
            <person name="Stockwell P."/>
            <person name="Gilligan J."/>
            <person name="Le Lec M.F."/>
            <person name="Gruber M.A.M."/>
            <person name="Quinn O."/>
            <person name="Lovegrove M."/>
            <person name="Duncan E.J."/>
            <person name="Remnant E.J."/>
            <person name="Van Eeckhoven J."/>
            <person name="Graham B."/>
            <person name="Knapp R.A."/>
            <person name="Langford K.W."/>
            <person name="Kronenberg Z."/>
            <person name="Press M.O."/>
            <person name="Eacker S.M."/>
            <person name="Wilson-Rankin E.E."/>
            <person name="Purcell J."/>
            <person name="Lester P.J."/>
            <person name="Dearden P.K."/>
        </authorList>
    </citation>
    <scope>NUCLEOTIDE SEQUENCE</scope>
    <source>
        <strain evidence="2">Volc-1</strain>
    </source>
</reference>
<evidence type="ECO:0000256" key="1">
    <source>
        <dbReference type="SAM" id="MobiDB-lite"/>
    </source>
</evidence>
<proteinExistence type="predicted"/>
<keyword evidence="3" id="KW-1185">Reference proteome</keyword>
<dbReference type="EMBL" id="JACSDY010000020">
    <property type="protein sequence ID" value="KAF7396948.1"/>
    <property type="molecule type" value="Genomic_DNA"/>
</dbReference>
<dbReference type="Proteomes" id="UP000600918">
    <property type="component" value="Unassembled WGS sequence"/>
</dbReference>